<sequence>MVGFGFAAGLMDGFRFYGFVVMGLSAWVYGGLGLWVWVCRHGFVVDRWCGGLGLWVWVCQHGFVVAWVCGYGFVVDRWWLCAVCGGFAGMVVVSGGSVQCVGVVVCGVGFQVWWLSVVALCSVWWVCGYGGCRWWLCAVCGCGGLRCGFSGTVVVGGGSVQCVVVCGVGLRVWWLWVCGGPTTMSWQLPLSAMIINNIPIFFNGKDEFQPD</sequence>
<feature type="transmembrane region" description="Helical" evidence="1">
    <location>
        <begin position="50"/>
        <end position="73"/>
    </location>
</feature>
<evidence type="ECO:0000256" key="1">
    <source>
        <dbReference type="SAM" id="Phobius"/>
    </source>
</evidence>
<keyword evidence="1" id="KW-1133">Transmembrane helix</keyword>
<evidence type="ECO:0000313" key="3">
    <source>
        <dbReference type="EMBL" id="SPD05520.1"/>
    </source>
</evidence>
<feature type="transmembrane region" description="Helical" evidence="1">
    <location>
        <begin position="16"/>
        <end position="38"/>
    </location>
</feature>
<name>A0A2N9H1P3_FAGSY</name>
<dbReference type="AlphaFoldDB" id="A0A2N9H1P3"/>
<dbReference type="EMBL" id="OIVN01000897">
    <property type="protein sequence ID" value="SPC87140.1"/>
    <property type="molecule type" value="Genomic_DNA"/>
</dbReference>
<accession>A0A2N9H1P3</accession>
<keyword evidence="1" id="KW-0472">Membrane</keyword>
<proteinExistence type="predicted"/>
<feature type="transmembrane region" description="Helical" evidence="1">
    <location>
        <begin position="79"/>
        <end position="105"/>
    </location>
</feature>
<gene>
    <name evidence="2" type="ORF">FSB_LOCUS15022</name>
    <name evidence="3" type="ORF">FSB_LOCUS33402</name>
</gene>
<feature type="transmembrane region" description="Helical" evidence="1">
    <location>
        <begin position="112"/>
        <end position="136"/>
    </location>
</feature>
<keyword evidence="1" id="KW-0812">Transmembrane</keyword>
<reference evidence="3" key="1">
    <citation type="submission" date="2018-02" db="EMBL/GenBank/DDBJ databases">
        <authorList>
            <person name="Cohen D.B."/>
            <person name="Kent A.D."/>
        </authorList>
    </citation>
    <scope>NUCLEOTIDE SEQUENCE</scope>
</reference>
<dbReference type="EMBL" id="OIVN01002668">
    <property type="protein sequence ID" value="SPD05520.1"/>
    <property type="molecule type" value="Genomic_DNA"/>
</dbReference>
<protein>
    <submittedName>
        <fullName evidence="3">Uncharacterized protein</fullName>
    </submittedName>
</protein>
<organism evidence="3">
    <name type="scientific">Fagus sylvatica</name>
    <name type="common">Beechnut</name>
    <dbReference type="NCBI Taxonomy" id="28930"/>
    <lineage>
        <taxon>Eukaryota</taxon>
        <taxon>Viridiplantae</taxon>
        <taxon>Streptophyta</taxon>
        <taxon>Embryophyta</taxon>
        <taxon>Tracheophyta</taxon>
        <taxon>Spermatophyta</taxon>
        <taxon>Magnoliopsida</taxon>
        <taxon>eudicotyledons</taxon>
        <taxon>Gunneridae</taxon>
        <taxon>Pentapetalae</taxon>
        <taxon>rosids</taxon>
        <taxon>fabids</taxon>
        <taxon>Fagales</taxon>
        <taxon>Fagaceae</taxon>
        <taxon>Fagus</taxon>
    </lineage>
</organism>
<evidence type="ECO:0000313" key="2">
    <source>
        <dbReference type="EMBL" id="SPC87140.1"/>
    </source>
</evidence>